<dbReference type="CDD" id="cd00075">
    <property type="entry name" value="HATPase"/>
    <property type="match status" value="1"/>
</dbReference>
<gene>
    <name evidence="8" type="ORF">ASZ90_001638</name>
</gene>
<dbReference type="SUPFAM" id="SSF47384">
    <property type="entry name" value="Homodimeric domain of signal transducing histidine kinase"/>
    <property type="match status" value="1"/>
</dbReference>
<keyword evidence="3" id="KW-0808">Transferase</keyword>
<accession>A0A0W8G5R7</accession>
<dbReference type="Pfam" id="PF13188">
    <property type="entry name" value="PAS_8"/>
    <property type="match status" value="1"/>
</dbReference>
<feature type="domain" description="Histidine kinase" evidence="7">
    <location>
        <begin position="162"/>
        <end position="378"/>
    </location>
</feature>
<dbReference type="SMART" id="SM00387">
    <property type="entry name" value="HATPase_c"/>
    <property type="match status" value="1"/>
</dbReference>
<evidence type="ECO:0000256" key="6">
    <source>
        <dbReference type="SAM" id="Coils"/>
    </source>
</evidence>
<dbReference type="InterPro" id="IPR036097">
    <property type="entry name" value="HisK_dim/P_sf"/>
</dbReference>
<dbReference type="Gene3D" id="3.30.565.10">
    <property type="entry name" value="Histidine kinase-like ATPase, C-terminal domain"/>
    <property type="match status" value="1"/>
</dbReference>
<dbReference type="SUPFAM" id="SSF55785">
    <property type="entry name" value="PYP-like sensor domain (PAS domain)"/>
    <property type="match status" value="1"/>
</dbReference>
<dbReference type="InterPro" id="IPR050736">
    <property type="entry name" value="Sensor_HK_Regulatory"/>
</dbReference>
<keyword evidence="6" id="KW-0175">Coiled coil</keyword>
<dbReference type="SUPFAM" id="SSF55874">
    <property type="entry name" value="ATPase domain of HSP90 chaperone/DNA topoisomerase II/histidine kinase"/>
    <property type="match status" value="1"/>
</dbReference>
<organism evidence="8">
    <name type="scientific">hydrocarbon metagenome</name>
    <dbReference type="NCBI Taxonomy" id="938273"/>
    <lineage>
        <taxon>unclassified sequences</taxon>
        <taxon>metagenomes</taxon>
        <taxon>ecological metagenomes</taxon>
    </lineage>
</organism>
<evidence type="ECO:0000256" key="4">
    <source>
        <dbReference type="ARBA" id="ARBA00022777"/>
    </source>
</evidence>
<evidence type="ECO:0000256" key="3">
    <source>
        <dbReference type="ARBA" id="ARBA00022679"/>
    </source>
</evidence>
<evidence type="ECO:0000256" key="5">
    <source>
        <dbReference type="ARBA" id="ARBA00023012"/>
    </source>
</evidence>
<dbReference type="Gene3D" id="1.10.287.130">
    <property type="match status" value="1"/>
</dbReference>
<name>A0A0W8G5R7_9ZZZZ</name>
<dbReference type="Gene3D" id="3.30.450.20">
    <property type="entry name" value="PAS domain"/>
    <property type="match status" value="1"/>
</dbReference>
<dbReference type="Pfam" id="PF00512">
    <property type="entry name" value="HisKA"/>
    <property type="match status" value="1"/>
</dbReference>
<evidence type="ECO:0000256" key="1">
    <source>
        <dbReference type="ARBA" id="ARBA00000085"/>
    </source>
</evidence>
<dbReference type="EC" id="2.7.13.3" evidence="2"/>
<dbReference type="InterPro" id="IPR035965">
    <property type="entry name" value="PAS-like_dom_sf"/>
</dbReference>
<evidence type="ECO:0000313" key="8">
    <source>
        <dbReference type="EMBL" id="KUG28491.1"/>
    </source>
</evidence>
<dbReference type="InterPro" id="IPR003661">
    <property type="entry name" value="HisK_dim/P_dom"/>
</dbReference>
<dbReference type="CDD" id="cd00082">
    <property type="entry name" value="HisKA"/>
    <property type="match status" value="1"/>
</dbReference>
<comment type="caution">
    <text evidence="8">The sequence shown here is derived from an EMBL/GenBank/DDBJ whole genome shotgun (WGS) entry which is preliminary data.</text>
</comment>
<comment type="catalytic activity">
    <reaction evidence="1">
        <text>ATP + protein L-histidine = ADP + protein N-phospho-L-histidine.</text>
        <dbReference type="EC" id="2.7.13.3"/>
    </reaction>
</comment>
<dbReference type="PANTHER" id="PTHR43711">
    <property type="entry name" value="TWO-COMPONENT HISTIDINE KINASE"/>
    <property type="match status" value="1"/>
</dbReference>
<dbReference type="Pfam" id="PF02518">
    <property type="entry name" value="HATPase_c"/>
    <property type="match status" value="1"/>
</dbReference>
<proteinExistence type="predicted"/>
<dbReference type="PANTHER" id="PTHR43711:SF1">
    <property type="entry name" value="HISTIDINE KINASE 1"/>
    <property type="match status" value="1"/>
</dbReference>
<evidence type="ECO:0000259" key="7">
    <source>
        <dbReference type="PROSITE" id="PS50109"/>
    </source>
</evidence>
<dbReference type="InterPro" id="IPR036890">
    <property type="entry name" value="HATPase_C_sf"/>
</dbReference>
<dbReference type="EMBL" id="LNQE01000215">
    <property type="protein sequence ID" value="KUG28491.1"/>
    <property type="molecule type" value="Genomic_DNA"/>
</dbReference>
<dbReference type="InterPro" id="IPR003594">
    <property type="entry name" value="HATPase_dom"/>
</dbReference>
<keyword evidence="4" id="KW-0418">Kinase</keyword>
<dbReference type="SMART" id="SM00388">
    <property type="entry name" value="HisKA"/>
    <property type="match status" value="1"/>
</dbReference>
<dbReference type="AlphaFoldDB" id="A0A0W8G5R7"/>
<dbReference type="InterPro" id="IPR005467">
    <property type="entry name" value="His_kinase_dom"/>
</dbReference>
<keyword evidence="5" id="KW-0902">Two-component regulatory system</keyword>
<reference evidence="8" key="1">
    <citation type="journal article" date="2015" name="Proc. Natl. Acad. Sci. U.S.A.">
        <title>Networks of energetic and metabolic interactions define dynamics in microbial communities.</title>
        <authorList>
            <person name="Embree M."/>
            <person name="Liu J.K."/>
            <person name="Al-Bassam M.M."/>
            <person name="Zengler K."/>
        </authorList>
    </citation>
    <scope>NUCLEOTIDE SEQUENCE</scope>
</reference>
<evidence type="ECO:0000256" key="2">
    <source>
        <dbReference type="ARBA" id="ARBA00012438"/>
    </source>
</evidence>
<sequence length="389" mass="43577">MSGNMLESSLLETHFDVIPFGIYVVDVATLKLIFVNRHFRDRLGDLSGRKCYEAIYESPQPCLFCKIRNLVDRDGLPNGKTYIFEHFNDMDDRWYQLQEKSMSWPDGRVVKYSIAVDITELKEVQNRLAEAHAELALKNRELSRQNELLQENVRLREHVDRIARHDLKTPLNALIGIPPLLPDYGLNEEGVKLARMMEEAGITMLNMINRTFDLYRLETGTYVLEPADVNLVAVARKAASDVAADVYFADRPVRVLFEERPASEGDCLVIRGEELLCYSILSNLVKNAVEASPPGQEVTVSLGREGEEAVVGITNAGEVPEEIRERFFQKYVTSGKRDGTGLGAYSAMLAVTAHGGRADLDATRPGFTTVTVRFPLPGKTADSKDEPPQ</sequence>
<feature type="coiled-coil region" evidence="6">
    <location>
        <begin position="121"/>
        <end position="152"/>
    </location>
</feature>
<dbReference type="PROSITE" id="PS50109">
    <property type="entry name" value="HIS_KIN"/>
    <property type="match status" value="1"/>
</dbReference>
<dbReference type="InterPro" id="IPR000014">
    <property type="entry name" value="PAS"/>
</dbReference>
<dbReference type="GO" id="GO:0000155">
    <property type="term" value="F:phosphorelay sensor kinase activity"/>
    <property type="evidence" value="ECO:0007669"/>
    <property type="project" value="InterPro"/>
</dbReference>
<protein>
    <recommendedName>
        <fullName evidence="2">histidine kinase</fullName>
        <ecNumber evidence="2">2.7.13.3</ecNumber>
    </recommendedName>
</protein>